<dbReference type="AlphaFoldDB" id="A0A3N0FRT0"/>
<evidence type="ECO:0000313" key="5">
    <source>
        <dbReference type="Proteomes" id="UP000271870"/>
    </source>
</evidence>
<protein>
    <submittedName>
        <fullName evidence="3">XRE family transcriptional regulator</fullName>
    </submittedName>
</protein>
<reference evidence="5 6" key="1">
    <citation type="submission" date="2018-11" db="EMBL/GenBank/DDBJ databases">
        <title>Characterization of surface water Dickeya isolates.</title>
        <authorList>
            <person name="Van Gijsegem F."/>
            <person name="Pedron J."/>
        </authorList>
    </citation>
    <scope>NUCLEOTIDE SEQUENCE [LARGE SCALE GENOMIC DNA]</scope>
    <source>
        <strain evidence="3 6">FVG1-MFV-O17</strain>
        <strain evidence="4 5">FVG10-MFV-A16</strain>
    </source>
</reference>
<accession>A0A3N0FRT0</accession>
<evidence type="ECO:0000313" key="6">
    <source>
        <dbReference type="Proteomes" id="UP000276061"/>
    </source>
</evidence>
<evidence type="ECO:0000259" key="2">
    <source>
        <dbReference type="PROSITE" id="PS50943"/>
    </source>
</evidence>
<dbReference type="InterPro" id="IPR010982">
    <property type="entry name" value="Lambda_DNA-bd_dom_sf"/>
</dbReference>
<feature type="domain" description="HTH cro/C1-type" evidence="2">
    <location>
        <begin position="14"/>
        <end position="66"/>
    </location>
</feature>
<dbReference type="RefSeq" id="WP_123251095.1">
    <property type="nucleotide sequence ID" value="NZ_JBPWOM010000057.1"/>
</dbReference>
<comment type="caution">
    <text evidence="3">The sequence shown here is derived from an EMBL/GenBank/DDBJ whole genome shotgun (WGS) entry which is preliminary data.</text>
</comment>
<dbReference type="InterPro" id="IPR001387">
    <property type="entry name" value="Cro/C1-type_HTH"/>
</dbReference>
<evidence type="ECO:0000313" key="4">
    <source>
        <dbReference type="EMBL" id="RNM22498.1"/>
    </source>
</evidence>
<name>A0A3N0FRT0_9GAMM</name>
<dbReference type="SUPFAM" id="SSF47413">
    <property type="entry name" value="lambda repressor-like DNA-binding domains"/>
    <property type="match status" value="1"/>
</dbReference>
<dbReference type="GO" id="GO:0003677">
    <property type="term" value="F:DNA binding"/>
    <property type="evidence" value="ECO:0007669"/>
    <property type="project" value="InterPro"/>
</dbReference>
<dbReference type="OrthoDB" id="6433409at2"/>
<dbReference type="EMBL" id="RJLR01000042">
    <property type="protein sequence ID" value="RNM02806.1"/>
    <property type="molecule type" value="Genomic_DNA"/>
</dbReference>
<feature type="region of interest" description="Disordered" evidence="1">
    <location>
        <begin position="1"/>
        <end position="27"/>
    </location>
</feature>
<gene>
    <name evidence="3" type="ORF">EF878_19240</name>
    <name evidence="4" type="ORF">EFS38_13675</name>
</gene>
<evidence type="ECO:0000313" key="3">
    <source>
        <dbReference type="EMBL" id="RNM02806.1"/>
    </source>
</evidence>
<dbReference type="Pfam" id="PF01381">
    <property type="entry name" value="HTH_3"/>
    <property type="match status" value="1"/>
</dbReference>
<sequence length="105" mass="12300">MYGEHSNDQRPSGKKKLSQEELSEQSLESKCYISISTIKRVELGKPISRQTLHKLAKFFNVTEDHLVLLSHDRAPCDFNSDEYKYIVFLFACLYQRYGRSDCLFE</sequence>
<keyword evidence="5" id="KW-1185">Reference proteome</keyword>
<dbReference type="PROSITE" id="PS50943">
    <property type="entry name" value="HTH_CROC1"/>
    <property type="match status" value="1"/>
</dbReference>
<organism evidence="3 6">
    <name type="scientific">Dickeya undicola</name>
    <dbReference type="NCBI Taxonomy" id="1577887"/>
    <lineage>
        <taxon>Bacteria</taxon>
        <taxon>Pseudomonadati</taxon>
        <taxon>Pseudomonadota</taxon>
        <taxon>Gammaproteobacteria</taxon>
        <taxon>Enterobacterales</taxon>
        <taxon>Pectobacteriaceae</taxon>
        <taxon>Dickeya</taxon>
    </lineage>
</organism>
<dbReference type="EMBL" id="RJLS01000013">
    <property type="protein sequence ID" value="RNM22498.1"/>
    <property type="molecule type" value="Genomic_DNA"/>
</dbReference>
<dbReference type="CDD" id="cd00093">
    <property type="entry name" value="HTH_XRE"/>
    <property type="match status" value="1"/>
</dbReference>
<dbReference type="Gene3D" id="1.10.260.40">
    <property type="entry name" value="lambda repressor-like DNA-binding domains"/>
    <property type="match status" value="1"/>
</dbReference>
<dbReference type="Proteomes" id="UP000271870">
    <property type="component" value="Unassembled WGS sequence"/>
</dbReference>
<proteinExistence type="predicted"/>
<evidence type="ECO:0000256" key="1">
    <source>
        <dbReference type="SAM" id="MobiDB-lite"/>
    </source>
</evidence>
<dbReference type="Proteomes" id="UP000276061">
    <property type="component" value="Unassembled WGS sequence"/>
</dbReference>